<evidence type="ECO:0000256" key="1">
    <source>
        <dbReference type="SAM" id="MobiDB-lite"/>
    </source>
</evidence>
<feature type="region of interest" description="Disordered" evidence="1">
    <location>
        <begin position="134"/>
        <end position="165"/>
    </location>
</feature>
<gene>
    <name evidence="2" type="ORF">EDD33_0146</name>
</gene>
<comment type="caution">
    <text evidence="2">The sequence shown here is derived from an EMBL/GenBank/DDBJ whole genome shotgun (WGS) entry which is preliminary data.</text>
</comment>
<reference evidence="2 3" key="1">
    <citation type="submission" date="2018-11" db="EMBL/GenBank/DDBJ databases">
        <title>Sequencing the genomes of 1000 actinobacteria strains.</title>
        <authorList>
            <person name="Klenk H.-P."/>
        </authorList>
    </citation>
    <scope>NUCLEOTIDE SEQUENCE [LARGE SCALE GENOMIC DNA]</scope>
    <source>
        <strain evidence="2 3">DSM 12652</strain>
    </source>
</reference>
<dbReference type="EMBL" id="RKHO01000001">
    <property type="protein sequence ID" value="ROR89326.1"/>
    <property type="molecule type" value="Genomic_DNA"/>
</dbReference>
<name>A0A3N2CPK2_9ACTN</name>
<organism evidence="2 3">
    <name type="scientific">Nocardioides aurantiacus</name>
    <dbReference type="NCBI Taxonomy" id="86796"/>
    <lineage>
        <taxon>Bacteria</taxon>
        <taxon>Bacillati</taxon>
        <taxon>Actinomycetota</taxon>
        <taxon>Actinomycetes</taxon>
        <taxon>Propionibacteriales</taxon>
        <taxon>Nocardioidaceae</taxon>
        <taxon>Nocardioides</taxon>
    </lineage>
</organism>
<sequence>MGLSVARKKITHNEDWWATAPTHVLRCTANYKTGDRCRREALLGTNVCGSHGGLAPAVQQAAATRIQMSVDDAVKRLHSMLDDTTVEAREKVKILHDLLDRGGLGATSKVLVGVGPADPIETLFRDLLADPDATYDPRTVHPPPSPTAYTPPALDDDATDQNPRPALPARQIAADDPEDVIDALVVEGEPHPSHTVHVEGNLSHRPPKWLADDLARLI</sequence>
<accession>A0A3N2CPK2</accession>
<keyword evidence="3" id="KW-1185">Reference proteome</keyword>
<evidence type="ECO:0000313" key="3">
    <source>
        <dbReference type="Proteomes" id="UP000281738"/>
    </source>
</evidence>
<dbReference type="AlphaFoldDB" id="A0A3N2CPK2"/>
<dbReference type="Proteomes" id="UP000281738">
    <property type="component" value="Unassembled WGS sequence"/>
</dbReference>
<proteinExistence type="predicted"/>
<evidence type="ECO:0000313" key="2">
    <source>
        <dbReference type="EMBL" id="ROR89326.1"/>
    </source>
</evidence>
<protein>
    <submittedName>
        <fullName evidence="2">Uncharacterized protein</fullName>
    </submittedName>
</protein>